<dbReference type="InterPro" id="IPR036890">
    <property type="entry name" value="HATPase_C_sf"/>
</dbReference>
<dbReference type="Pfam" id="PF13185">
    <property type="entry name" value="GAF_2"/>
    <property type="match status" value="2"/>
</dbReference>
<dbReference type="InterPro" id="IPR000700">
    <property type="entry name" value="PAS-assoc_C"/>
</dbReference>
<dbReference type="SMART" id="SM00065">
    <property type="entry name" value="GAF"/>
    <property type="match status" value="2"/>
</dbReference>
<dbReference type="InterPro" id="IPR004358">
    <property type="entry name" value="Sig_transdc_His_kin-like_C"/>
</dbReference>
<organism evidence="14 15">
    <name type="scientific">Halorubrum aquaticum</name>
    <dbReference type="NCBI Taxonomy" id="387340"/>
    <lineage>
        <taxon>Archaea</taxon>
        <taxon>Methanobacteriati</taxon>
        <taxon>Methanobacteriota</taxon>
        <taxon>Stenosarchaea group</taxon>
        <taxon>Halobacteria</taxon>
        <taxon>Halobacteriales</taxon>
        <taxon>Haloferacaceae</taxon>
        <taxon>Halorubrum</taxon>
    </lineage>
</organism>
<evidence type="ECO:0000256" key="5">
    <source>
        <dbReference type="ARBA" id="ARBA00022777"/>
    </source>
</evidence>
<dbReference type="NCBIfam" id="TIGR00229">
    <property type="entry name" value="sensory_box"/>
    <property type="match status" value="2"/>
</dbReference>
<feature type="domain" description="PAC" evidence="13">
    <location>
        <begin position="342"/>
        <end position="392"/>
    </location>
</feature>
<dbReference type="SMART" id="SM00091">
    <property type="entry name" value="PAS"/>
    <property type="match status" value="2"/>
</dbReference>
<dbReference type="EC" id="2.7.13.3" evidence="2"/>
<feature type="coiled-coil region" evidence="8">
    <location>
        <begin position="701"/>
        <end position="731"/>
    </location>
</feature>
<dbReference type="PROSITE" id="PS50109">
    <property type="entry name" value="HIS_KIN"/>
    <property type="match status" value="1"/>
</dbReference>
<dbReference type="Gene3D" id="3.30.450.20">
    <property type="entry name" value="PAS domain"/>
    <property type="match status" value="2"/>
</dbReference>
<keyword evidence="3 7" id="KW-0597">Phosphoprotein</keyword>
<evidence type="ECO:0000313" key="15">
    <source>
        <dbReference type="Proteomes" id="UP000323537"/>
    </source>
</evidence>
<dbReference type="SMART" id="SM00387">
    <property type="entry name" value="HATPase_c"/>
    <property type="match status" value="1"/>
</dbReference>
<dbReference type="PRINTS" id="PR00344">
    <property type="entry name" value="BCTRLSENSOR"/>
</dbReference>
<name>A0A1I2ZRZ2_9EURY</name>
<comment type="catalytic activity">
    <reaction evidence="1">
        <text>ATP + protein L-histidine = ADP + protein N-phospho-L-histidine.</text>
        <dbReference type="EC" id="2.7.13.3"/>
    </reaction>
</comment>
<dbReference type="CDD" id="cd00075">
    <property type="entry name" value="HATPase"/>
    <property type="match status" value="1"/>
</dbReference>
<dbReference type="SUPFAM" id="SSF52172">
    <property type="entry name" value="CheY-like"/>
    <property type="match status" value="1"/>
</dbReference>
<feature type="domain" description="PAS" evidence="12">
    <location>
        <begin position="270"/>
        <end position="345"/>
    </location>
</feature>
<dbReference type="PROSITE" id="PS50113">
    <property type="entry name" value="PAC"/>
    <property type="match status" value="2"/>
</dbReference>
<feature type="compositionally biased region" description="Basic and acidic residues" evidence="9">
    <location>
        <begin position="849"/>
        <end position="858"/>
    </location>
</feature>
<keyword evidence="15" id="KW-1185">Reference proteome</keyword>
<accession>A0A1I2ZRZ2</accession>
<dbReference type="Pfam" id="PF00512">
    <property type="entry name" value="HisKA"/>
    <property type="match status" value="1"/>
</dbReference>
<dbReference type="InterPro" id="IPR001610">
    <property type="entry name" value="PAC"/>
</dbReference>
<dbReference type="InterPro" id="IPR011006">
    <property type="entry name" value="CheY-like_superfamily"/>
</dbReference>
<evidence type="ECO:0000256" key="1">
    <source>
        <dbReference type="ARBA" id="ARBA00000085"/>
    </source>
</evidence>
<evidence type="ECO:0000313" key="14">
    <source>
        <dbReference type="EMBL" id="SFH40524.1"/>
    </source>
</evidence>
<feature type="domain" description="PAS" evidence="12">
    <location>
        <begin position="140"/>
        <end position="215"/>
    </location>
</feature>
<keyword evidence="4" id="KW-0808">Transferase</keyword>
<dbReference type="CDD" id="cd00156">
    <property type="entry name" value="REC"/>
    <property type="match status" value="1"/>
</dbReference>
<protein>
    <recommendedName>
        <fullName evidence="2">histidine kinase</fullName>
        <ecNumber evidence="2">2.7.13.3</ecNumber>
    </recommendedName>
</protein>
<dbReference type="Pfam" id="PF02518">
    <property type="entry name" value="HATPase_c"/>
    <property type="match status" value="1"/>
</dbReference>
<dbReference type="InterPro" id="IPR003661">
    <property type="entry name" value="HisK_dim/P_dom"/>
</dbReference>
<dbReference type="Gene3D" id="3.40.50.2300">
    <property type="match status" value="1"/>
</dbReference>
<dbReference type="SUPFAM" id="SSF55874">
    <property type="entry name" value="ATPase domain of HSP90 chaperone/DNA topoisomerase II/histidine kinase"/>
    <property type="match status" value="1"/>
</dbReference>
<gene>
    <name evidence="14" type="ORF">SAMN04488066_10357</name>
</gene>
<proteinExistence type="predicted"/>
<dbReference type="InterPro" id="IPR003594">
    <property type="entry name" value="HATPase_dom"/>
</dbReference>
<dbReference type="SMART" id="SM00388">
    <property type="entry name" value="HisKA"/>
    <property type="match status" value="1"/>
</dbReference>
<dbReference type="SMART" id="SM00086">
    <property type="entry name" value="PAC"/>
    <property type="match status" value="2"/>
</dbReference>
<dbReference type="SUPFAM" id="SSF55785">
    <property type="entry name" value="PYP-like sensor domain (PAS domain)"/>
    <property type="match status" value="2"/>
</dbReference>
<dbReference type="EMBL" id="FOPZ01000003">
    <property type="protein sequence ID" value="SFH40524.1"/>
    <property type="molecule type" value="Genomic_DNA"/>
</dbReference>
<dbReference type="InterPro" id="IPR013655">
    <property type="entry name" value="PAS_fold_3"/>
</dbReference>
<dbReference type="InterPro" id="IPR035965">
    <property type="entry name" value="PAS-like_dom_sf"/>
</dbReference>
<dbReference type="Pfam" id="PF00072">
    <property type="entry name" value="Response_reg"/>
    <property type="match status" value="1"/>
</dbReference>
<dbReference type="InterPro" id="IPR029016">
    <property type="entry name" value="GAF-like_dom_sf"/>
</dbReference>
<dbReference type="InterPro" id="IPR050736">
    <property type="entry name" value="Sensor_HK_Regulatory"/>
</dbReference>
<dbReference type="InterPro" id="IPR036097">
    <property type="entry name" value="HisK_dim/P_sf"/>
</dbReference>
<dbReference type="CDD" id="cd00130">
    <property type="entry name" value="PAS"/>
    <property type="match status" value="2"/>
</dbReference>
<dbReference type="SUPFAM" id="SSF47384">
    <property type="entry name" value="Homodimeric domain of signal transducing histidine kinase"/>
    <property type="match status" value="1"/>
</dbReference>
<dbReference type="InterPro" id="IPR003018">
    <property type="entry name" value="GAF"/>
</dbReference>
<evidence type="ECO:0000256" key="3">
    <source>
        <dbReference type="ARBA" id="ARBA00022553"/>
    </source>
</evidence>
<feature type="modified residue" description="4-aspartylphosphate" evidence="7">
    <location>
        <position position="60"/>
    </location>
</feature>
<dbReference type="RefSeq" id="WP_149783487.1">
    <property type="nucleotide sequence ID" value="NZ_BAAADP010000001.1"/>
</dbReference>
<evidence type="ECO:0000259" key="11">
    <source>
        <dbReference type="PROSITE" id="PS50110"/>
    </source>
</evidence>
<keyword evidence="8" id="KW-0175">Coiled coil</keyword>
<feature type="domain" description="Response regulatory" evidence="11">
    <location>
        <begin position="9"/>
        <end position="125"/>
    </location>
</feature>
<dbReference type="PROSITE" id="PS50112">
    <property type="entry name" value="PAS"/>
    <property type="match status" value="2"/>
</dbReference>
<reference evidence="14 15" key="1">
    <citation type="submission" date="2016-10" db="EMBL/GenBank/DDBJ databases">
        <authorList>
            <person name="Varghese N."/>
            <person name="Submissions S."/>
        </authorList>
    </citation>
    <scope>NUCLEOTIDE SEQUENCE [LARGE SCALE GENOMIC DNA]</scope>
    <source>
        <strain evidence="14 15">CGMCC 1.6377</strain>
    </source>
</reference>
<evidence type="ECO:0000256" key="2">
    <source>
        <dbReference type="ARBA" id="ARBA00012438"/>
    </source>
</evidence>
<dbReference type="PANTHER" id="PTHR43711:SF1">
    <property type="entry name" value="HISTIDINE KINASE 1"/>
    <property type="match status" value="1"/>
</dbReference>
<dbReference type="PANTHER" id="PTHR43711">
    <property type="entry name" value="TWO-COMPONENT HISTIDINE KINASE"/>
    <property type="match status" value="1"/>
</dbReference>
<dbReference type="Gene3D" id="1.10.287.130">
    <property type="match status" value="1"/>
</dbReference>
<dbReference type="Proteomes" id="UP000323537">
    <property type="component" value="Unassembled WGS sequence"/>
</dbReference>
<dbReference type="SUPFAM" id="SSF55781">
    <property type="entry name" value="GAF domain-like"/>
    <property type="match status" value="2"/>
</dbReference>
<dbReference type="SMART" id="SM00448">
    <property type="entry name" value="REC"/>
    <property type="match status" value="1"/>
</dbReference>
<dbReference type="Gene3D" id="3.30.450.40">
    <property type="match status" value="2"/>
</dbReference>
<feature type="region of interest" description="Disordered" evidence="9">
    <location>
        <begin position="842"/>
        <end position="878"/>
    </location>
</feature>
<evidence type="ECO:0000256" key="8">
    <source>
        <dbReference type="SAM" id="Coils"/>
    </source>
</evidence>
<evidence type="ECO:0000259" key="12">
    <source>
        <dbReference type="PROSITE" id="PS50112"/>
    </source>
</evidence>
<dbReference type="InterPro" id="IPR000014">
    <property type="entry name" value="PAS"/>
</dbReference>
<dbReference type="CDD" id="cd00082">
    <property type="entry name" value="HisKA"/>
    <property type="match status" value="1"/>
</dbReference>
<dbReference type="GO" id="GO:0000155">
    <property type="term" value="F:phosphorelay sensor kinase activity"/>
    <property type="evidence" value="ECO:0007669"/>
    <property type="project" value="InterPro"/>
</dbReference>
<evidence type="ECO:0000256" key="6">
    <source>
        <dbReference type="ARBA" id="ARBA00023012"/>
    </source>
</evidence>
<sequence>MSGTLDMIRVLHVDDDPGLAEMVATFLEREDDRIEVRTEHDAEAGLRALADDEVDCVVSDYDMPGRDGIELLRAVRADHPDLPFVLFTGKGSEEVASEAISAGVTDYLQKRSGTEQYALLANRIRNAVDADRARELLAERTRRLETLIENLPGMIYRCRNTPEWPMETVEGEAESLTGYTAETLERNEVVWGEEVIHPDDRENAWSAVQEAIETDGTFEVTYRIHTRAGETKWLWERGRTVRDDGGLEALEGFITDITDRKERERRLERTTTRLEALFENSPDMIDVHDAEGTILDANPRLCAETGYDESELVGTKVWDLDRRLDPDEAREIWREMDVEDRLELESEFERRDGSTFPVKVHLRRFDIDGEKRFLVSSRNVADRKRRDRKLEELRERTQRLNYTRTVEETTRLATEAADEIIGASLTGVHLLNEEGTRLELSAFAEGVPKLFDELPGYDRSAEPGTRAHLVWEAFRESESVHLNDVSASSRLTEETPAESVVLHPIGDHGVFIISSSEPNRFTETDVLLVEILANYLEAALDRVAREETLRTRENRLERLHDATRELIRAESRAEIADRVIEAVEEILGFSVAVVRLYESEENGLVPVAASEAVSDVVPEREVFTPDSGSLNWAAYEAGEVRVYDDIEAEGDALDQGTGLRSLMLLPMGKHGTLSIGETTPDAFDSTDEFLARILSTAAETALDERERERELRRSRDELKRQNDRLQEFADVVSHDLRNPLTVAEGRLRLAADECDSEHLADVARAHDRMNELIGDLLTLAREGEELGELEAVDLADLLSGCWDHVERPSGARLRVDVDRTIRADRTRLQQLFENLLRNSVEHSSTGSRIPKESGDSVEHGSTGSRASPGDSVEHGSRDGDVVTITVGELADGDGFYLEDDGVGIPRDAREEVFDPGYTTEEGGTGFGLSIVRRVAEAHGWEVRVVDGTDGGARFEVTGVEFED</sequence>
<dbReference type="OrthoDB" id="342253at2157"/>
<feature type="domain" description="PAC" evidence="13">
    <location>
        <begin position="218"/>
        <end position="269"/>
    </location>
</feature>
<keyword evidence="6" id="KW-0902">Two-component regulatory system</keyword>
<dbReference type="AlphaFoldDB" id="A0A1I2ZRZ2"/>
<feature type="domain" description="Histidine kinase" evidence="10">
    <location>
        <begin position="731"/>
        <end position="957"/>
    </location>
</feature>
<evidence type="ECO:0000259" key="10">
    <source>
        <dbReference type="PROSITE" id="PS50109"/>
    </source>
</evidence>
<dbReference type="PROSITE" id="PS50110">
    <property type="entry name" value="RESPONSE_REGULATORY"/>
    <property type="match status" value="1"/>
</dbReference>
<dbReference type="Pfam" id="PF13426">
    <property type="entry name" value="PAS_9"/>
    <property type="match status" value="1"/>
</dbReference>
<evidence type="ECO:0000259" key="13">
    <source>
        <dbReference type="PROSITE" id="PS50113"/>
    </source>
</evidence>
<dbReference type="InterPro" id="IPR005467">
    <property type="entry name" value="His_kinase_dom"/>
</dbReference>
<dbReference type="InterPro" id="IPR001789">
    <property type="entry name" value="Sig_transdc_resp-reg_receiver"/>
</dbReference>
<dbReference type="Gene3D" id="3.30.565.10">
    <property type="entry name" value="Histidine kinase-like ATPase, C-terminal domain"/>
    <property type="match status" value="1"/>
</dbReference>
<evidence type="ECO:0000256" key="7">
    <source>
        <dbReference type="PROSITE-ProRule" id="PRU00169"/>
    </source>
</evidence>
<keyword evidence="5" id="KW-0418">Kinase</keyword>
<dbReference type="Pfam" id="PF08447">
    <property type="entry name" value="PAS_3"/>
    <property type="match status" value="1"/>
</dbReference>
<evidence type="ECO:0000256" key="9">
    <source>
        <dbReference type="SAM" id="MobiDB-lite"/>
    </source>
</evidence>
<evidence type="ECO:0000256" key="4">
    <source>
        <dbReference type="ARBA" id="ARBA00022679"/>
    </source>
</evidence>